<dbReference type="SUPFAM" id="SSF53067">
    <property type="entry name" value="Actin-like ATPase domain"/>
    <property type="match status" value="1"/>
</dbReference>
<keyword evidence="5" id="KW-1185">Reference proteome</keyword>
<dbReference type="AlphaFoldDB" id="A0A562BG26"/>
<name>A0A562BG26_9BURK</name>
<comment type="caution">
    <text evidence="4">The sequence shown here is derived from an EMBL/GenBank/DDBJ whole genome shotgun (WGS) entry which is preliminary data.</text>
</comment>
<dbReference type="EMBL" id="VLJN01000022">
    <property type="protein sequence ID" value="TWG84082.1"/>
    <property type="molecule type" value="Genomic_DNA"/>
</dbReference>
<dbReference type="CDD" id="cd24033">
    <property type="entry name" value="ASKHA_NBD_NodU_CmcH-like_N"/>
    <property type="match status" value="1"/>
</dbReference>
<reference evidence="4 5" key="1">
    <citation type="submission" date="2019-07" db="EMBL/GenBank/DDBJ databases">
        <title>Genome sequencing of lignin-degrading bacterial isolates.</title>
        <authorList>
            <person name="Gladden J."/>
        </authorList>
    </citation>
    <scope>NUCLEOTIDE SEQUENCE [LARGE SCALE GENOMIC DNA]</scope>
    <source>
        <strain evidence="4 5">J11</strain>
    </source>
</reference>
<keyword evidence="4" id="KW-0808">Transferase</keyword>
<sequence length="538" mass="57611">MSTRIIGVHSGHDASACLLVDNVVVGAIARERLTRRKHDQGDPVECVNYLLAHFGFAPADIDLLVCSDWHDAIGLREDRYSQFARVEKTRRHHLLHAYAASVMAPAGPALVLVADGGGRRPPPPRGGGGAAARGCRPEDNGVAGMAPGWFEVESVYRHEGGRLTLLEKAYRPYYSKRYAWGSHIDSLGYAYAAVSKKIFGSSHAAGKVMALAALAPRAHDIPAPLRFGSDRAFGVNPDWLAYLEACPDHIDWDTPLAADLADAIQRGLEAYLAFRTRQLAQSHQCPDLLLGGGVALNCRNNGLLANAAWLGSVDIFPAAGDDGLSVGAAVMALRETFGDYRPIVYRVSQGASYAAPMKQDPQAAQALARLLADGHAVGVFQGGSEFGPRALGYRSILSSAADPVFKTRLNARIKRRESFRPFGGIVLRANLDQITHDALAGPNMLSAARMTDPARARYPALAHVDGSVRLQVVEEDGCLLHRVLAAYEGLTGRVALINTSFNDRDEPIVETLAEARACAAATGLAYLYADGAVEAVHA</sequence>
<dbReference type="Pfam" id="PF02543">
    <property type="entry name" value="Carbam_trans_N"/>
    <property type="match status" value="2"/>
</dbReference>
<comment type="similarity">
    <text evidence="1">Belongs to the NodU/CmcH family.</text>
</comment>
<protein>
    <submittedName>
        <fullName evidence="4">Carbamoyltransferase</fullName>
    </submittedName>
</protein>
<feature type="domain" description="Carbamoyltransferase C-terminal" evidence="3">
    <location>
        <begin position="368"/>
        <end position="531"/>
    </location>
</feature>
<dbReference type="Gene3D" id="3.90.870.20">
    <property type="entry name" value="Carbamoyltransferase, C-terminal domain"/>
    <property type="match status" value="1"/>
</dbReference>
<gene>
    <name evidence="4" type="ORF">L602_002900000210</name>
</gene>
<organism evidence="4 5">
    <name type="scientific">Cupriavidus gilardii J11</name>
    <dbReference type="NCBI Taxonomy" id="936133"/>
    <lineage>
        <taxon>Bacteria</taxon>
        <taxon>Pseudomonadati</taxon>
        <taxon>Pseudomonadota</taxon>
        <taxon>Betaproteobacteria</taxon>
        <taxon>Burkholderiales</taxon>
        <taxon>Burkholderiaceae</taxon>
        <taxon>Cupriavidus</taxon>
    </lineage>
</organism>
<dbReference type="OrthoDB" id="9780777at2"/>
<dbReference type="InterPro" id="IPR003696">
    <property type="entry name" value="Carbtransf_dom"/>
</dbReference>
<dbReference type="Proteomes" id="UP000318141">
    <property type="component" value="Unassembled WGS sequence"/>
</dbReference>
<dbReference type="PANTHER" id="PTHR34847">
    <property type="entry name" value="NODULATION PROTEIN U"/>
    <property type="match status" value="1"/>
</dbReference>
<dbReference type="Pfam" id="PF16861">
    <property type="entry name" value="Carbam_trans_C"/>
    <property type="match status" value="1"/>
</dbReference>
<evidence type="ECO:0000313" key="5">
    <source>
        <dbReference type="Proteomes" id="UP000318141"/>
    </source>
</evidence>
<dbReference type="InterPro" id="IPR051338">
    <property type="entry name" value="NodU/CmcH_Carbamoyltrnsfr"/>
</dbReference>
<evidence type="ECO:0000259" key="3">
    <source>
        <dbReference type="Pfam" id="PF16861"/>
    </source>
</evidence>
<dbReference type="InterPro" id="IPR031730">
    <property type="entry name" value="Carbam_trans_C"/>
</dbReference>
<accession>A0A562BG26</accession>
<dbReference type="Gene3D" id="3.30.420.40">
    <property type="match status" value="1"/>
</dbReference>
<feature type="domain" description="Carbamoyltransferase" evidence="2">
    <location>
        <begin position="186"/>
        <end position="330"/>
    </location>
</feature>
<dbReference type="InterPro" id="IPR043129">
    <property type="entry name" value="ATPase_NBD"/>
</dbReference>
<proteinExistence type="inferred from homology"/>
<evidence type="ECO:0000313" key="4">
    <source>
        <dbReference type="EMBL" id="TWG84082.1"/>
    </source>
</evidence>
<evidence type="ECO:0000259" key="2">
    <source>
        <dbReference type="Pfam" id="PF02543"/>
    </source>
</evidence>
<dbReference type="GO" id="GO:0016740">
    <property type="term" value="F:transferase activity"/>
    <property type="evidence" value="ECO:0007669"/>
    <property type="project" value="UniProtKB-KW"/>
</dbReference>
<feature type="domain" description="Carbamoyltransferase" evidence="2">
    <location>
        <begin position="4"/>
        <end position="74"/>
    </location>
</feature>
<dbReference type="InterPro" id="IPR038152">
    <property type="entry name" value="Carbam_trans_C_sf"/>
</dbReference>
<evidence type="ECO:0000256" key="1">
    <source>
        <dbReference type="ARBA" id="ARBA00006129"/>
    </source>
</evidence>
<dbReference type="PANTHER" id="PTHR34847:SF1">
    <property type="entry name" value="NODULATION PROTEIN U"/>
    <property type="match status" value="1"/>
</dbReference>